<evidence type="ECO:0000256" key="1">
    <source>
        <dbReference type="SAM" id="MobiDB-lite"/>
    </source>
</evidence>
<organism evidence="2 3">
    <name type="scientific">Laodelphax striatellus</name>
    <name type="common">Small brown planthopper</name>
    <name type="synonym">Delphax striatella</name>
    <dbReference type="NCBI Taxonomy" id="195883"/>
    <lineage>
        <taxon>Eukaryota</taxon>
        <taxon>Metazoa</taxon>
        <taxon>Ecdysozoa</taxon>
        <taxon>Arthropoda</taxon>
        <taxon>Hexapoda</taxon>
        <taxon>Insecta</taxon>
        <taxon>Pterygota</taxon>
        <taxon>Neoptera</taxon>
        <taxon>Paraneoptera</taxon>
        <taxon>Hemiptera</taxon>
        <taxon>Auchenorrhyncha</taxon>
        <taxon>Fulgoroidea</taxon>
        <taxon>Delphacidae</taxon>
        <taxon>Criomorphinae</taxon>
        <taxon>Laodelphax</taxon>
    </lineage>
</organism>
<evidence type="ECO:0008006" key="4">
    <source>
        <dbReference type="Google" id="ProtNLM"/>
    </source>
</evidence>
<dbReference type="Proteomes" id="UP000291343">
    <property type="component" value="Unassembled WGS sequence"/>
</dbReference>
<evidence type="ECO:0000313" key="3">
    <source>
        <dbReference type="Proteomes" id="UP000291343"/>
    </source>
</evidence>
<evidence type="ECO:0000313" key="2">
    <source>
        <dbReference type="EMBL" id="RZF34900.1"/>
    </source>
</evidence>
<dbReference type="EMBL" id="QKKF02030011">
    <property type="protein sequence ID" value="RZF34900.1"/>
    <property type="molecule type" value="Genomic_DNA"/>
</dbReference>
<accession>A0A482WPE9</accession>
<sequence length="346" mass="39735">MAELSGIFEKVIHKVPGQPVISKKEKQGYTELDKMTKVQLLETIERQNKLLENRNFLNKLPDKGTRIADFKTKLETELKKRNEEERLAEMLSNLNVNGPEELNRLEWTGSCNPGYKTQESKPGNIEDETEVTDPLQLFASHSGTQFNKKIYRVEKPAEPLIKPSDLESDTSKKDPIETVFAEEPYVRNLCEKFDDTKSIKPRERFLPHKTLKTKVETDTKVNENEILPIEKKQKWEVTAATPPPPVHGDTKMLTLTDSVRLQCEQAERLKEIQLKHAVERLKSQRESSRIVVPKDTTGWTYRDKDGSKSSSEDETDDDDEAYHDCEEGDEADEKQGGVVFYNLVDE</sequence>
<dbReference type="InParanoid" id="A0A482WPE9"/>
<dbReference type="InterPro" id="IPR051375">
    <property type="entry name" value="Tuftelin_GRINL1A/MYZAP/CCD68"/>
</dbReference>
<dbReference type="OrthoDB" id="2408655at2759"/>
<name>A0A482WPE9_LAOST</name>
<reference evidence="2 3" key="1">
    <citation type="journal article" date="2017" name="Gigascience">
        <title>Genome sequence of the small brown planthopper, Laodelphax striatellus.</title>
        <authorList>
            <person name="Zhu J."/>
            <person name="Jiang F."/>
            <person name="Wang X."/>
            <person name="Yang P."/>
            <person name="Bao Y."/>
            <person name="Zhao W."/>
            <person name="Wang W."/>
            <person name="Lu H."/>
            <person name="Wang Q."/>
            <person name="Cui N."/>
            <person name="Li J."/>
            <person name="Chen X."/>
            <person name="Luo L."/>
            <person name="Yu J."/>
            <person name="Kang L."/>
            <person name="Cui F."/>
        </authorList>
    </citation>
    <scope>NUCLEOTIDE SEQUENCE [LARGE SCALE GENOMIC DNA]</scope>
    <source>
        <strain evidence="2">Lst14</strain>
    </source>
</reference>
<dbReference type="AlphaFoldDB" id="A0A482WPE9"/>
<comment type="caution">
    <text evidence="2">The sequence shown here is derived from an EMBL/GenBank/DDBJ whole genome shotgun (WGS) entry which is preliminary data.</text>
</comment>
<feature type="compositionally biased region" description="Acidic residues" evidence="1">
    <location>
        <begin position="312"/>
        <end position="332"/>
    </location>
</feature>
<dbReference type="STRING" id="195883.A0A482WPE9"/>
<gene>
    <name evidence="2" type="ORF">LSTR_LSTR012897</name>
</gene>
<dbReference type="PRINTS" id="PR02085">
    <property type="entry name" value="POLR2GRINL1"/>
</dbReference>
<protein>
    <recommendedName>
        <fullName evidence="4">DNA-directed RNA polymerase II subunit GRINL1A</fullName>
    </recommendedName>
</protein>
<feature type="region of interest" description="Disordered" evidence="1">
    <location>
        <begin position="282"/>
        <end position="337"/>
    </location>
</feature>
<dbReference type="InterPro" id="IPR026213">
    <property type="entry name" value="GRINL1"/>
</dbReference>
<keyword evidence="3" id="KW-1185">Reference proteome</keyword>
<dbReference type="PANTHER" id="PTHR23171">
    <property type="entry name" value="GDOWN1"/>
    <property type="match status" value="1"/>
</dbReference>
<dbReference type="GO" id="GO:0003711">
    <property type="term" value="F:transcription elongation factor activity"/>
    <property type="evidence" value="ECO:0007669"/>
    <property type="project" value="InterPro"/>
</dbReference>
<dbReference type="PANTHER" id="PTHR23171:SF13">
    <property type="entry name" value="DNA-DIRECTED RNA POLYMERASE II SUBUNIT GRINL1A"/>
    <property type="match status" value="1"/>
</dbReference>
<dbReference type="Pfam" id="PF15328">
    <property type="entry name" value="GCOM2"/>
    <property type="match status" value="1"/>
</dbReference>
<proteinExistence type="predicted"/>
<dbReference type="GO" id="GO:0006368">
    <property type="term" value="P:transcription elongation by RNA polymerase II"/>
    <property type="evidence" value="ECO:0007669"/>
    <property type="project" value="InterPro"/>
</dbReference>
<dbReference type="FunCoup" id="A0A482WPE9">
    <property type="interactions" value="819"/>
</dbReference>
<feature type="compositionally biased region" description="Basic and acidic residues" evidence="1">
    <location>
        <begin position="301"/>
        <end position="311"/>
    </location>
</feature>
<dbReference type="GO" id="GO:0005634">
    <property type="term" value="C:nucleus"/>
    <property type="evidence" value="ECO:0007669"/>
    <property type="project" value="InterPro"/>
</dbReference>